<accession>A0A4Y2DZX1</accession>
<protein>
    <submittedName>
        <fullName evidence="1">Uncharacterized protein</fullName>
    </submittedName>
</protein>
<dbReference type="Proteomes" id="UP000499080">
    <property type="component" value="Unassembled WGS sequence"/>
</dbReference>
<sequence>MIREVWLICWQTHLENLGNFLGRSYLASHGGWLPSWRSSSNVHILFRLEENLSGQPDYKHWSIRMGSHHMIIPISSPCFLQMASRFLETSMCPGGILSSSEKAITTDELKLKARSIHESNAFAC</sequence>
<evidence type="ECO:0000313" key="1">
    <source>
        <dbReference type="EMBL" id="GBM22291.1"/>
    </source>
</evidence>
<dbReference type="EMBL" id="BGPR01000477">
    <property type="protein sequence ID" value="GBM22291.1"/>
    <property type="molecule type" value="Genomic_DNA"/>
</dbReference>
<reference evidence="1 2" key="1">
    <citation type="journal article" date="2019" name="Sci. Rep.">
        <title>Orb-weaving spider Araneus ventricosus genome elucidates the spidroin gene catalogue.</title>
        <authorList>
            <person name="Kono N."/>
            <person name="Nakamura H."/>
            <person name="Ohtoshi R."/>
            <person name="Moran D.A.P."/>
            <person name="Shinohara A."/>
            <person name="Yoshida Y."/>
            <person name="Fujiwara M."/>
            <person name="Mori M."/>
            <person name="Tomita M."/>
            <person name="Arakawa K."/>
        </authorList>
    </citation>
    <scope>NUCLEOTIDE SEQUENCE [LARGE SCALE GENOMIC DNA]</scope>
</reference>
<comment type="caution">
    <text evidence="1">The sequence shown here is derived from an EMBL/GenBank/DDBJ whole genome shotgun (WGS) entry which is preliminary data.</text>
</comment>
<organism evidence="1 2">
    <name type="scientific">Araneus ventricosus</name>
    <name type="common">Orbweaver spider</name>
    <name type="synonym">Epeira ventricosa</name>
    <dbReference type="NCBI Taxonomy" id="182803"/>
    <lineage>
        <taxon>Eukaryota</taxon>
        <taxon>Metazoa</taxon>
        <taxon>Ecdysozoa</taxon>
        <taxon>Arthropoda</taxon>
        <taxon>Chelicerata</taxon>
        <taxon>Arachnida</taxon>
        <taxon>Araneae</taxon>
        <taxon>Araneomorphae</taxon>
        <taxon>Entelegynae</taxon>
        <taxon>Araneoidea</taxon>
        <taxon>Araneidae</taxon>
        <taxon>Araneus</taxon>
    </lineage>
</organism>
<gene>
    <name evidence="1" type="ORF">AVEN_144662_1</name>
</gene>
<name>A0A4Y2DZX1_ARAVE</name>
<proteinExistence type="predicted"/>
<dbReference type="AlphaFoldDB" id="A0A4Y2DZX1"/>
<evidence type="ECO:0000313" key="2">
    <source>
        <dbReference type="Proteomes" id="UP000499080"/>
    </source>
</evidence>
<keyword evidence="2" id="KW-1185">Reference proteome</keyword>